<dbReference type="PANTHER" id="PTHR43736">
    <property type="entry name" value="ADP-RIBOSE PYROPHOSPHATASE"/>
    <property type="match status" value="1"/>
</dbReference>
<evidence type="ECO:0000256" key="1">
    <source>
        <dbReference type="ARBA" id="ARBA00022801"/>
    </source>
</evidence>
<evidence type="ECO:0000313" key="3">
    <source>
        <dbReference type="EMBL" id="CAA9579180.1"/>
    </source>
</evidence>
<name>A0A6J4VH30_9DEIN</name>
<dbReference type="InterPro" id="IPR015797">
    <property type="entry name" value="NUDIX_hydrolase-like_dom_sf"/>
</dbReference>
<dbReference type="CDD" id="cd02883">
    <property type="entry name" value="NUDIX_Hydrolase"/>
    <property type="match status" value="1"/>
</dbReference>
<sequence length="149" mass="16066">MGEAERPLFIVNVEGVVRRGGTYLLSVRSERESHAPGTLSLPGGKVEVGDAAQDTLEHTLKRETLEETGVEVVNPVYLESKWFRADDGEPVVDIVFLCEYAGGVAETGDSNEISAVMWLTAAEVAVHSKAPAWTRQSIEKAEQIGRGAA</sequence>
<keyword evidence="1" id="KW-0378">Hydrolase</keyword>
<dbReference type="GO" id="GO:0016787">
    <property type="term" value="F:hydrolase activity"/>
    <property type="evidence" value="ECO:0007669"/>
    <property type="project" value="UniProtKB-KW"/>
</dbReference>
<dbReference type="InterPro" id="IPR020476">
    <property type="entry name" value="Nudix_hydrolase"/>
</dbReference>
<evidence type="ECO:0000259" key="2">
    <source>
        <dbReference type="PROSITE" id="PS51462"/>
    </source>
</evidence>
<dbReference type="Gene3D" id="3.90.79.10">
    <property type="entry name" value="Nucleoside Triphosphate Pyrophosphohydrolase"/>
    <property type="match status" value="1"/>
</dbReference>
<accession>A0A6J4VH30</accession>
<organism evidence="3">
    <name type="scientific">uncultured Truepera sp</name>
    <dbReference type="NCBI Taxonomy" id="543023"/>
    <lineage>
        <taxon>Bacteria</taxon>
        <taxon>Thermotogati</taxon>
        <taxon>Deinococcota</taxon>
        <taxon>Deinococci</taxon>
        <taxon>Trueperales</taxon>
        <taxon>Trueperaceae</taxon>
        <taxon>Truepera</taxon>
        <taxon>environmental samples</taxon>
    </lineage>
</organism>
<dbReference type="AlphaFoldDB" id="A0A6J4VH30"/>
<protein>
    <recommendedName>
        <fullName evidence="2">Nudix hydrolase domain-containing protein</fullName>
    </recommendedName>
</protein>
<gene>
    <name evidence="3" type="ORF">AVDCRST_MAG86-2582</name>
</gene>
<dbReference type="Pfam" id="PF00293">
    <property type="entry name" value="NUDIX"/>
    <property type="match status" value="1"/>
</dbReference>
<dbReference type="InterPro" id="IPR000086">
    <property type="entry name" value="NUDIX_hydrolase_dom"/>
</dbReference>
<proteinExistence type="predicted"/>
<reference evidence="3" key="1">
    <citation type="submission" date="2020-02" db="EMBL/GenBank/DDBJ databases">
        <authorList>
            <person name="Meier V. D."/>
        </authorList>
    </citation>
    <scope>NUCLEOTIDE SEQUENCE</scope>
    <source>
        <strain evidence="3">AVDCRST_MAG86</strain>
    </source>
</reference>
<dbReference type="PRINTS" id="PR00502">
    <property type="entry name" value="NUDIXFAMILY"/>
</dbReference>
<feature type="domain" description="Nudix hydrolase" evidence="2">
    <location>
        <begin position="8"/>
        <end position="142"/>
    </location>
</feature>
<dbReference type="SUPFAM" id="SSF55811">
    <property type="entry name" value="Nudix"/>
    <property type="match status" value="1"/>
</dbReference>
<dbReference type="EMBL" id="CADCWP010000225">
    <property type="protein sequence ID" value="CAA9579180.1"/>
    <property type="molecule type" value="Genomic_DNA"/>
</dbReference>
<dbReference type="PANTHER" id="PTHR43736:SF1">
    <property type="entry name" value="DIHYDRONEOPTERIN TRIPHOSPHATE DIPHOSPHATASE"/>
    <property type="match status" value="1"/>
</dbReference>
<dbReference type="PROSITE" id="PS51462">
    <property type="entry name" value="NUDIX"/>
    <property type="match status" value="1"/>
</dbReference>